<keyword evidence="2 4" id="KW-0378">Hydrolase</keyword>
<dbReference type="InterPro" id="IPR012334">
    <property type="entry name" value="Pectin_lyas_fold"/>
</dbReference>
<dbReference type="SMART" id="SM00710">
    <property type="entry name" value="PbH1"/>
    <property type="match status" value="5"/>
</dbReference>
<reference evidence="5 6" key="1">
    <citation type="submission" date="2018-01" db="EMBL/GenBank/DDBJ databases">
        <title>Genomic Encyclopedia of Archaeal and Bacterial Type Strains, Phase II (KMG-II): from individual species to whole genera.</title>
        <authorList>
            <person name="Goeker M."/>
        </authorList>
    </citation>
    <scope>NUCLEOTIDE SEQUENCE [LARGE SCALE GENOMIC DNA]</scope>
    <source>
        <strain evidence="5 6">DSM 17023</strain>
    </source>
</reference>
<dbReference type="AlphaFoldDB" id="A0A2S3UJH5"/>
<dbReference type="PROSITE" id="PS00502">
    <property type="entry name" value="POLYGALACTURONASE"/>
    <property type="match status" value="1"/>
</dbReference>
<evidence type="ECO:0000256" key="2">
    <source>
        <dbReference type="ARBA" id="ARBA00022801"/>
    </source>
</evidence>
<dbReference type="PANTHER" id="PTHR31339">
    <property type="entry name" value="PECTIN LYASE-RELATED"/>
    <property type="match status" value="1"/>
</dbReference>
<dbReference type="InterPro" id="IPR051801">
    <property type="entry name" value="GH28_Enzymes"/>
</dbReference>
<dbReference type="GO" id="GO:0004650">
    <property type="term" value="F:polygalacturonase activity"/>
    <property type="evidence" value="ECO:0007669"/>
    <property type="project" value="InterPro"/>
</dbReference>
<dbReference type="GO" id="GO:0005975">
    <property type="term" value="P:carbohydrate metabolic process"/>
    <property type="evidence" value="ECO:0007669"/>
    <property type="project" value="InterPro"/>
</dbReference>
<evidence type="ECO:0000256" key="3">
    <source>
        <dbReference type="ARBA" id="ARBA00023295"/>
    </source>
</evidence>
<evidence type="ECO:0000313" key="5">
    <source>
        <dbReference type="EMBL" id="POF27882.1"/>
    </source>
</evidence>
<dbReference type="Proteomes" id="UP000236959">
    <property type="component" value="Unassembled WGS sequence"/>
</dbReference>
<dbReference type="InterPro" id="IPR006626">
    <property type="entry name" value="PbH1"/>
</dbReference>
<evidence type="ECO:0000313" key="6">
    <source>
        <dbReference type="Proteomes" id="UP000236959"/>
    </source>
</evidence>
<dbReference type="PANTHER" id="PTHR31339:SF9">
    <property type="entry name" value="PLASMIN AND FIBRONECTIN-BINDING PROTEIN A"/>
    <property type="match status" value="1"/>
</dbReference>
<keyword evidence="6" id="KW-1185">Reference proteome</keyword>
<protein>
    <submittedName>
        <fullName evidence="5">Polygalacturonase</fullName>
    </submittedName>
</protein>
<name>A0A2S3UJH5_9HYPH</name>
<sequence length="487" mass="51996">MLLAPAGAKYALPEPVGFVLTSLTDGESVSGRTERAVLQLNDLQPDTGYSLTCMFGNIEFRTKQCLGAIDIVAHGADTSAADNSLAIQAAINSVPDGGTLLVPPGCFMTGPLFLCSRMTVHLAQGAELAAIGDWQDWPILEERDAAGRVIGTWEGLPERSFAALITAIGCTDITLTGAGIIDGGGDRGDWWTWPKETRRGARRPRTVFLAHCEHVLMSGLTIRNSPSWTVHPFHSRHVTAVGLKIENPPNSPNTDGLNPECCEETDLTGIHFSVGDDCIAVKSGKRDGDRVDHLAPTRNLTISHCLMEKGHGAVVLGSEMSGGISGVRIEHCRFLGTDRGLRIKTRRGRGGRVADISMTDVDMDRVATAFAANAFYFCDADGTSNAVQSRDPAPVDDTTPRITAITLKNVTATNVQLAAVALLGLPEAPFSDIRIENMLVSFDPDAVADVPLMACRVPACRHEAILAQFAEVDGGITLAPKDERHAD</sequence>
<dbReference type="Gene3D" id="2.160.20.10">
    <property type="entry name" value="Single-stranded right-handed beta-helix, Pectin lyase-like"/>
    <property type="match status" value="1"/>
</dbReference>
<keyword evidence="3 4" id="KW-0326">Glycosidase</keyword>
<dbReference type="Pfam" id="PF00295">
    <property type="entry name" value="Glyco_hydro_28"/>
    <property type="match status" value="1"/>
</dbReference>
<dbReference type="SUPFAM" id="SSF51126">
    <property type="entry name" value="Pectin lyase-like"/>
    <property type="match status" value="1"/>
</dbReference>
<comment type="similarity">
    <text evidence="1 4">Belongs to the glycosyl hydrolase 28 family.</text>
</comment>
<organism evidence="5 6">
    <name type="scientific">Roseibium marinum</name>
    <dbReference type="NCBI Taxonomy" id="281252"/>
    <lineage>
        <taxon>Bacteria</taxon>
        <taxon>Pseudomonadati</taxon>
        <taxon>Pseudomonadota</taxon>
        <taxon>Alphaproteobacteria</taxon>
        <taxon>Hyphomicrobiales</taxon>
        <taxon>Stappiaceae</taxon>
        <taxon>Roseibium</taxon>
    </lineage>
</organism>
<accession>A0A2S3UJH5</accession>
<evidence type="ECO:0000256" key="1">
    <source>
        <dbReference type="ARBA" id="ARBA00008834"/>
    </source>
</evidence>
<evidence type="ECO:0000256" key="4">
    <source>
        <dbReference type="RuleBase" id="RU361169"/>
    </source>
</evidence>
<dbReference type="EMBL" id="PPCN01000020">
    <property type="protein sequence ID" value="POF27882.1"/>
    <property type="molecule type" value="Genomic_DNA"/>
</dbReference>
<dbReference type="InterPro" id="IPR000743">
    <property type="entry name" value="Glyco_hydro_28"/>
</dbReference>
<dbReference type="InterPro" id="IPR011050">
    <property type="entry name" value="Pectin_lyase_fold/virulence"/>
</dbReference>
<gene>
    <name evidence="5" type="ORF">CLV41_12042</name>
</gene>
<comment type="caution">
    <text evidence="5">The sequence shown here is derived from an EMBL/GenBank/DDBJ whole genome shotgun (WGS) entry which is preliminary data.</text>
</comment>
<proteinExistence type="inferred from homology"/>